<accession>A0A6N8SKZ2</accession>
<evidence type="ECO:0000256" key="1">
    <source>
        <dbReference type="ARBA" id="ARBA00004613"/>
    </source>
</evidence>
<dbReference type="GO" id="GO:0005509">
    <property type="term" value="F:calcium ion binding"/>
    <property type="evidence" value="ECO:0007669"/>
    <property type="project" value="InterPro"/>
</dbReference>
<dbReference type="PANTHER" id="PTHR38340">
    <property type="entry name" value="S-LAYER PROTEIN"/>
    <property type="match status" value="1"/>
</dbReference>
<dbReference type="SUPFAM" id="SSF51120">
    <property type="entry name" value="beta-Roll"/>
    <property type="match status" value="2"/>
</dbReference>
<evidence type="ECO:0000313" key="3">
    <source>
        <dbReference type="EMBL" id="MXN47986.1"/>
    </source>
</evidence>
<dbReference type="PROSITE" id="PS00330">
    <property type="entry name" value="HEMOLYSIN_CALCIUM"/>
    <property type="match status" value="5"/>
</dbReference>
<keyword evidence="4" id="KW-1185">Reference proteome</keyword>
<reference evidence="3 4" key="1">
    <citation type="submission" date="2019-12" db="EMBL/GenBank/DDBJ databases">
        <title>Shinella kummerowiae sp. nov., a symbiotic bacterium isolated from root nodules of the herbal legume Kummerowia stipulacea.</title>
        <authorList>
            <person name="Gao J."/>
        </authorList>
    </citation>
    <scope>NUCLEOTIDE SEQUENCE [LARGE SCALE GENOMIC DNA]</scope>
    <source>
        <strain evidence="3 4">CCBAU 25048</strain>
    </source>
</reference>
<dbReference type="Pfam" id="PF00353">
    <property type="entry name" value="HemolysinCabind"/>
    <property type="match status" value="3"/>
</dbReference>
<dbReference type="InterPro" id="IPR050557">
    <property type="entry name" value="RTX_toxin/Mannuronan_C5-epim"/>
</dbReference>
<evidence type="ECO:0000313" key="4">
    <source>
        <dbReference type="Proteomes" id="UP000435802"/>
    </source>
</evidence>
<dbReference type="InterPro" id="IPR001343">
    <property type="entry name" value="Hemolysn_Ca-bd"/>
</dbReference>
<organism evidence="3 4">
    <name type="scientific">Shinella kummerowiae</name>
    <dbReference type="NCBI Taxonomy" id="417745"/>
    <lineage>
        <taxon>Bacteria</taxon>
        <taxon>Pseudomonadati</taxon>
        <taxon>Pseudomonadota</taxon>
        <taxon>Alphaproteobacteria</taxon>
        <taxon>Hyphomicrobiales</taxon>
        <taxon>Rhizobiaceae</taxon>
        <taxon>Shinella</taxon>
    </lineage>
</organism>
<dbReference type="PANTHER" id="PTHR38340:SF1">
    <property type="entry name" value="S-LAYER PROTEIN"/>
    <property type="match status" value="1"/>
</dbReference>
<dbReference type="AlphaFoldDB" id="A0A6N8SKZ2"/>
<comment type="subcellular location">
    <subcellularLocation>
        <location evidence="1">Secreted</location>
    </subcellularLocation>
</comment>
<comment type="caution">
    <text evidence="3">The sequence shown here is derived from an EMBL/GenBank/DDBJ whole genome shotgun (WGS) entry which is preliminary data.</text>
</comment>
<dbReference type="OrthoDB" id="8418060at2"/>
<keyword evidence="2" id="KW-0964">Secreted</keyword>
<dbReference type="Proteomes" id="UP000435802">
    <property type="component" value="Unassembled WGS sequence"/>
</dbReference>
<gene>
    <name evidence="3" type="ORF">GR138_22515</name>
</gene>
<protein>
    <submittedName>
        <fullName evidence="3">Calcium-binding protein</fullName>
    </submittedName>
</protein>
<evidence type="ECO:0000256" key="2">
    <source>
        <dbReference type="ARBA" id="ARBA00022525"/>
    </source>
</evidence>
<dbReference type="EMBL" id="WUMK01000009">
    <property type="protein sequence ID" value="MXN47986.1"/>
    <property type="molecule type" value="Genomic_DNA"/>
</dbReference>
<proteinExistence type="predicted"/>
<dbReference type="InterPro" id="IPR018511">
    <property type="entry name" value="Hemolysin-typ_Ca-bd_CS"/>
</dbReference>
<name>A0A6N8SKZ2_9HYPH</name>
<dbReference type="GO" id="GO:0005576">
    <property type="term" value="C:extracellular region"/>
    <property type="evidence" value="ECO:0007669"/>
    <property type="project" value="UniProtKB-SubCell"/>
</dbReference>
<dbReference type="PRINTS" id="PR00313">
    <property type="entry name" value="CABNDNGRPT"/>
</dbReference>
<dbReference type="InterPro" id="IPR011049">
    <property type="entry name" value="Serralysin-like_metalloprot_C"/>
</dbReference>
<dbReference type="Gene3D" id="2.150.10.10">
    <property type="entry name" value="Serralysin-like metalloprotease, C-terminal"/>
    <property type="match status" value="3"/>
</dbReference>
<sequence>MAMSGTQYYSNDASKYGVVLTSGKTAWNYNMMTHKVTGSLNTVEFGSSIALDSKTNTFKMTSDVKITGLGVTDTTLGGQLLSDIMGGKSTVAGATAGLVKILNANSIVFNGSTGSDSFSGYAKDDTLSGGNGNDALYGNGGNDTLRGGNGNDVLYGDAGNDKLYGDAGNDKLYGGAGDDTLVGGDGKDTLNGGAGIDTLRGGNDDDFLFGYAGNDKLYGDAGNDRLEGGAGNDTLDGGLGNDILSGGVGADTFIIKSGQGSDRITDFEAGKAGLDVIQLNKAVLKNFADVLSHATETRAGDLVIKYGADTITLEGIAKADLHTSDFLFV</sequence>